<dbReference type="InterPro" id="IPR021665">
    <property type="entry name" value="Mediator_Med16_N"/>
</dbReference>
<keyword evidence="17" id="KW-1185">Reference proteome</keyword>
<comment type="similarity">
    <text evidence="2 11">Belongs to the Mediator complex subunit 16 family.</text>
</comment>
<evidence type="ECO:0000256" key="11">
    <source>
        <dbReference type="RuleBase" id="RU364149"/>
    </source>
</evidence>
<dbReference type="PANTHER" id="PTHR13224">
    <property type="entry name" value="THYROID HORMONE RECEPTOR-ASSOCIATED PROTEIN-RELATED"/>
    <property type="match status" value="1"/>
</dbReference>
<comment type="subcellular location">
    <subcellularLocation>
        <location evidence="1 11">Nucleus</location>
    </subcellularLocation>
</comment>
<dbReference type="PANTHER" id="PTHR13224:SF6">
    <property type="entry name" value="MEDIATOR OF RNA POLYMERASE II TRANSCRIPTION SUBUNIT 16"/>
    <property type="match status" value="1"/>
</dbReference>
<keyword evidence="5" id="KW-0677">Repeat</keyword>
<evidence type="ECO:0000256" key="8">
    <source>
        <dbReference type="ARBA" id="ARBA00023163"/>
    </source>
</evidence>
<name>A0AAD4JR72_9MUSC</name>
<comment type="function">
    <text evidence="11">Component of the Mediator complex, a coactivator involved in the regulated transcription of nearly all RNA polymerase II-dependent genes. Mediator functions as a bridge to convey information from gene-specific regulatory proteins to the basal RNA polymerase II transcription machinery. Mediator is recruited to promoters by direct interactions with regulatory proteins and serves as a scaffold for the assembly of a functional preinitiation complex with RNA polymerase II and the general transcription factors.</text>
</comment>
<evidence type="ECO:0000256" key="5">
    <source>
        <dbReference type="ARBA" id="ARBA00022737"/>
    </source>
</evidence>
<evidence type="ECO:0000259" key="15">
    <source>
        <dbReference type="Pfam" id="PF20719"/>
    </source>
</evidence>
<dbReference type="Pfam" id="PF20719">
    <property type="entry name" value="Med16_C"/>
    <property type="match status" value="1"/>
</dbReference>
<dbReference type="AlphaFoldDB" id="A0AAD4JR72"/>
<comment type="subunit">
    <text evidence="11">Component of the Mediator complex.</text>
</comment>
<dbReference type="GO" id="GO:0016592">
    <property type="term" value="C:mediator complex"/>
    <property type="evidence" value="ECO:0007669"/>
    <property type="project" value="InterPro"/>
</dbReference>
<evidence type="ECO:0000313" key="16">
    <source>
        <dbReference type="EMBL" id="KAH8355114.1"/>
    </source>
</evidence>
<dbReference type="InterPro" id="IPR036322">
    <property type="entry name" value="WD40_repeat_dom_sf"/>
</dbReference>
<dbReference type="Pfam" id="PF11635">
    <property type="entry name" value="Med16_N"/>
    <property type="match status" value="1"/>
</dbReference>
<evidence type="ECO:0000256" key="3">
    <source>
        <dbReference type="ARBA" id="ARBA00019614"/>
    </source>
</evidence>
<keyword evidence="7 11" id="KW-0010">Activator</keyword>
<feature type="domain" description="Mediator complex subunit Med16 N-terminal" evidence="13">
    <location>
        <begin position="107"/>
        <end position="412"/>
    </location>
</feature>
<accession>A0AAD4JR72</accession>
<dbReference type="Pfam" id="PF20718">
    <property type="entry name" value="Med16_bridge"/>
    <property type="match status" value="1"/>
</dbReference>
<sequence length="803" mass="89675">MTILYKVESCGEFKSGKDTVFPRKVVLCSVSARNIIAFSALQNLSSHVYVCDIVTPWQYYKVCNAKSLISVLEWSANGEQLLLGYIGGRIEIWEPKEHTLNIWHLQYYANIPSEDIIQAKFFHNGKGVLFNTQKKDQTYYADKFERLEQRPTLTGFGGVAAEGCILLTSSGLLAAFALPQLQKSSPSNNSGANAMTEPIDNSQGDQIELTPATHSIGISRSYIEHCSIAASPSGALNVAYSVGWQQQQQLVYCFKVSLQMEGEKIAIKSESLASIFLNATPASQPSRRITNLLWIRVGNEDVIYVVFGSPESGSLLEQWTLTRRHQNVHALLQQSSATAPNNKSVDFVPSESWEQIAKLQLNSQIAHLSSSRLVSADYEQLYAIMQDNSVHVLEPGTLKQVNHTKFKRDGDTRFICADLTPTSQVLFIFDSRAQLHAMQTPMLKETTGNMQLLTLLFEYCIVTGVDASDLVMLNLGNLEALVEKLTDSFTRQPSYVRQFYYANFLALKSNLCRTQQQEFDNLIILHAISSTFKSLLRPSDLSCQDKGPADNLAMKLSESVPDVDLVLQNLNAKDFTVEPVMLQSLQQLIQWVTDLALNMLNRLPDEVMNSKLSGKRPSYDISRDIVAIGSLRELLVMIRIWGLLNPQCLPVYTKTIENIDVLLILFRLLTRLAQNPAEPDELLLDECSLLSKQLLIPQLSKFNPITLLSTNGYTALKLGPLIFTSHVEPVGLQYIEMEPVVFSNCVKDGVSNLQIGANPNTIRRCARCGFVNSANKVAKTSALKAWCNKWLHCHCGGFWKLIN</sequence>
<keyword evidence="4" id="KW-0853">WD repeat</keyword>
<proteinExistence type="inferred from homology"/>
<evidence type="ECO:0000313" key="17">
    <source>
        <dbReference type="Proteomes" id="UP001200034"/>
    </source>
</evidence>
<dbReference type="GO" id="GO:0045893">
    <property type="term" value="P:positive regulation of DNA-templated transcription"/>
    <property type="evidence" value="ECO:0007669"/>
    <property type="project" value="TreeGrafter"/>
</dbReference>
<reference evidence="16" key="1">
    <citation type="journal article" date="2021" name="Mol. Ecol. Resour.">
        <title>Phylogenomic analyses of the genus Drosophila reveals genomic signals of climate adaptation.</title>
        <authorList>
            <person name="Li F."/>
            <person name="Rane R.V."/>
            <person name="Luria V."/>
            <person name="Xiong Z."/>
            <person name="Chen J."/>
            <person name="Li Z."/>
            <person name="Catullo R.A."/>
            <person name="Griffin P.C."/>
            <person name="Schiffer M."/>
            <person name="Pearce S."/>
            <person name="Lee S.F."/>
            <person name="McElroy K."/>
            <person name="Stocker A."/>
            <person name="Shirriffs J."/>
            <person name="Cockerell F."/>
            <person name="Coppin C."/>
            <person name="Sgro C.M."/>
            <person name="Karger A."/>
            <person name="Cain J.W."/>
            <person name="Weber J.A."/>
            <person name="Santpere G."/>
            <person name="Kirschner M.W."/>
            <person name="Hoffmann A.A."/>
            <person name="Oakeshott J.G."/>
            <person name="Zhang G."/>
        </authorList>
    </citation>
    <scope>NUCLEOTIDE SEQUENCE</scope>
    <source>
        <strain evidence="16">BGI-SZ-2011g</strain>
    </source>
</reference>
<keyword evidence="9 11" id="KW-0539">Nucleus</keyword>
<evidence type="ECO:0000256" key="6">
    <source>
        <dbReference type="ARBA" id="ARBA00023015"/>
    </source>
</evidence>
<evidence type="ECO:0000256" key="9">
    <source>
        <dbReference type="ARBA" id="ARBA00023242"/>
    </source>
</evidence>
<organism evidence="16 17">
    <name type="scientific">Drosophila rubida</name>
    <dbReference type="NCBI Taxonomy" id="30044"/>
    <lineage>
        <taxon>Eukaryota</taxon>
        <taxon>Metazoa</taxon>
        <taxon>Ecdysozoa</taxon>
        <taxon>Arthropoda</taxon>
        <taxon>Hexapoda</taxon>
        <taxon>Insecta</taxon>
        <taxon>Pterygota</taxon>
        <taxon>Neoptera</taxon>
        <taxon>Endopterygota</taxon>
        <taxon>Diptera</taxon>
        <taxon>Brachycera</taxon>
        <taxon>Muscomorpha</taxon>
        <taxon>Ephydroidea</taxon>
        <taxon>Drosophilidae</taxon>
        <taxon>Drosophila</taxon>
    </lineage>
</organism>
<dbReference type="InterPro" id="IPR048616">
    <property type="entry name" value="MED16_bridge"/>
</dbReference>
<evidence type="ECO:0000256" key="10">
    <source>
        <dbReference type="ARBA" id="ARBA00032015"/>
    </source>
</evidence>
<evidence type="ECO:0000256" key="12">
    <source>
        <dbReference type="SAM" id="MobiDB-lite"/>
    </source>
</evidence>
<gene>
    <name evidence="11" type="primary">MED16</name>
    <name evidence="16" type="ORF">KR093_006018</name>
</gene>
<protein>
    <recommendedName>
        <fullName evidence="3 11">Mediator of RNA polymerase II transcription subunit 16</fullName>
    </recommendedName>
    <alternativeName>
        <fullName evidence="10 11">Mediator complex subunit 16</fullName>
    </alternativeName>
</protein>
<dbReference type="Proteomes" id="UP001200034">
    <property type="component" value="Unassembled WGS sequence"/>
</dbReference>
<dbReference type="InterPro" id="IPR048338">
    <property type="entry name" value="Mediator_Med16"/>
</dbReference>
<keyword evidence="8 11" id="KW-0804">Transcription</keyword>
<keyword evidence="6 11" id="KW-0805">Transcription regulation</keyword>
<dbReference type="InterPro" id="IPR048339">
    <property type="entry name" value="Mediator_Med16_C"/>
</dbReference>
<feature type="domain" description="Mediator complex subunit 16 C-terminal" evidence="15">
    <location>
        <begin position="743"/>
        <end position="800"/>
    </location>
</feature>
<dbReference type="SUPFAM" id="SSF50978">
    <property type="entry name" value="WD40 repeat-like"/>
    <property type="match status" value="1"/>
</dbReference>
<evidence type="ECO:0000256" key="4">
    <source>
        <dbReference type="ARBA" id="ARBA00022574"/>
    </source>
</evidence>
<evidence type="ECO:0000256" key="2">
    <source>
        <dbReference type="ARBA" id="ARBA00006543"/>
    </source>
</evidence>
<evidence type="ECO:0000256" key="7">
    <source>
        <dbReference type="ARBA" id="ARBA00023159"/>
    </source>
</evidence>
<comment type="caution">
    <text evidence="16">The sequence shown here is derived from an EMBL/GenBank/DDBJ whole genome shotgun (WGS) entry which is preliminary data.</text>
</comment>
<feature type="domain" description="Mediator of RNA polymerase II transcription subunit 16 central helical bridge" evidence="14">
    <location>
        <begin position="456"/>
        <end position="641"/>
    </location>
</feature>
<evidence type="ECO:0000256" key="1">
    <source>
        <dbReference type="ARBA" id="ARBA00004123"/>
    </source>
</evidence>
<dbReference type="EMBL" id="JAJJHW010003889">
    <property type="protein sequence ID" value="KAH8355114.1"/>
    <property type="molecule type" value="Genomic_DNA"/>
</dbReference>
<feature type="region of interest" description="Disordered" evidence="12">
    <location>
        <begin position="184"/>
        <end position="205"/>
    </location>
</feature>
<evidence type="ECO:0000259" key="13">
    <source>
        <dbReference type="Pfam" id="PF11635"/>
    </source>
</evidence>
<evidence type="ECO:0000259" key="14">
    <source>
        <dbReference type="Pfam" id="PF20718"/>
    </source>
</evidence>